<keyword evidence="3" id="KW-1185">Reference proteome</keyword>
<dbReference type="EMBL" id="BAAAPC010000004">
    <property type="protein sequence ID" value="GAA1988374.1"/>
    <property type="molecule type" value="Genomic_DNA"/>
</dbReference>
<name>A0ABP5DY12_9ACTN</name>
<evidence type="ECO:0000313" key="3">
    <source>
        <dbReference type="Proteomes" id="UP001501585"/>
    </source>
</evidence>
<dbReference type="Proteomes" id="UP001501585">
    <property type="component" value="Unassembled WGS sequence"/>
</dbReference>
<reference evidence="3" key="1">
    <citation type="journal article" date="2019" name="Int. J. Syst. Evol. Microbiol.">
        <title>The Global Catalogue of Microorganisms (GCM) 10K type strain sequencing project: providing services to taxonomists for standard genome sequencing and annotation.</title>
        <authorList>
            <consortium name="The Broad Institute Genomics Platform"/>
            <consortium name="The Broad Institute Genome Sequencing Center for Infectious Disease"/>
            <person name="Wu L."/>
            <person name="Ma J."/>
        </authorList>
    </citation>
    <scope>NUCLEOTIDE SEQUENCE [LARGE SCALE GENOMIC DNA]</scope>
    <source>
        <strain evidence="3">JCM 15313</strain>
    </source>
</reference>
<sequence length="66" mass="7203">MVRESAEPLWRTSSYSGGGKECVEVAQAARASLVRDSQHPDHGHLSFALLDWSAFISSIKKGELDS</sequence>
<dbReference type="Pfam" id="PF04149">
    <property type="entry name" value="DUF397"/>
    <property type="match status" value="1"/>
</dbReference>
<protein>
    <submittedName>
        <fullName evidence="2">DUF397 domain-containing protein</fullName>
    </submittedName>
</protein>
<proteinExistence type="predicted"/>
<comment type="caution">
    <text evidence="2">The sequence shown here is derived from an EMBL/GenBank/DDBJ whole genome shotgun (WGS) entry which is preliminary data.</text>
</comment>
<evidence type="ECO:0000313" key="2">
    <source>
        <dbReference type="EMBL" id="GAA1988374.1"/>
    </source>
</evidence>
<evidence type="ECO:0000259" key="1">
    <source>
        <dbReference type="Pfam" id="PF04149"/>
    </source>
</evidence>
<dbReference type="RefSeq" id="WP_344100028.1">
    <property type="nucleotide sequence ID" value="NZ_BAAAPC010000004.1"/>
</dbReference>
<organism evidence="2 3">
    <name type="scientific">Nocardiopsis rhodophaea</name>
    <dbReference type="NCBI Taxonomy" id="280238"/>
    <lineage>
        <taxon>Bacteria</taxon>
        <taxon>Bacillati</taxon>
        <taxon>Actinomycetota</taxon>
        <taxon>Actinomycetes</taxon>
        <taxon>Streptosporangiales</taxon>
        <taxon>Nocardiopsidaceae</taxon>
        <taxon>Nocardiopsis</taxon>
    </lineage>
</organism>
<dbReference type="InterPro" id="IPR007278">
    <property type="entry name" value="DUF397"/>
</dbReference>
<gene>
    <name evidence="2" type="ORF">GCM10009799_12540</name>
</gene>
<feature type="domain" description="DUF397" evidence="1">
    <location>
        <begin position="10"/>
        <end position="60"/>
    </location>
</feature>
<accession>A0ABP5DY12</accession>